<dbReference type="PANTHER" id="PTHR35457">
    <property type="entry name" value="HEME A SYNTHASE"/>
    <property type="match status" value="1"/>
</dbReference>
<evidence type="ECO:0000256" key="3">
    <source>
        <dbReference type="ARBA" id="ARBA00022692"/>
    </source>
</evidence>
<evidence type="ECO:0000256" key="12">
    <source>
        <dbReference type="SAM" id="Phobius"/>
    </source>
</evidence>
<sequence>MKRLLLSLIALCWLLIMLGAFVRLSDAGLGCPDWPTCYGHLYLPDEHHEIAAASQQFGQAVDPSRAFKEMLHRYVAGSLGLLLLVVVFGGWRTGWPRLPLLLPCIIVLGQALLGMWTVTEKLMPAVVTAHLLGGMLLLASLVWLGARSNTLPSSPSGSVSAGWLVAAVLLQIMLGGWVSSNYAGPACADFPLCQGELLHGNGLLQALDPARPLGLNSDGSIIRLEQLAAIHTLHRAGALLVLLCGLWQGLRLWQSRRQELALLLVALLAGQVLLGILNALWAQPLLLAVLHNGLAALLLALSVWLAARPAPIRENLHELAGPVIPAAPR</sequence>
<dbReference type="Pfam" id="PF02628">
    <property type="entry name" value="COX15-CtaA"/>
    <property type="match status" value="1"/>
</dbReference>
<dbReference type="AlphaFoldDB" id="A0A8J7K2H9"/>
<dbReference type="PANTHER" id="PTHR35457:SF1">
    <property type="entry name" value="HEME A SYNTHASE"/>
    <property type="match status" value="1"/>
</dbReference>
<evidence type="ECO:0000256" key="7">
    <source>
        <dbReference type="ARBA" id="ARBA00023004"/>
    </source>
</evidence>
<dbReference type="GO" id="GO:0046872">
    <property type="term" value="F:metal ion binding"/>
    <property type="evidence" value="ECO:0007669"/>
    <property type="project" value="UniProtKB-KW"/>
</dbReference>
<feature type="transmembrane region" description="Helical" evidence="12">
    <location>
        <begin position="158"/>
        <end position="178"/>
    </location>
</feature>
<evidence type="ECO:0000256" key="6">
    <source>
        <dbReference type="ARBA" id="ARBA00023002"/>
    </source>
</evidence>
<keyword evidence="2" id="KW-1003">Cell membrane</keyword>
<keyword evidence="14" id="KW-1185">Reference proteome</keyword>
<dbReference type="Proteomes" id="UP000604481">
    <property type="component" value="Unassembled WGS sequence"/>
</dbReference>
<feature type="transmembrane region" description="Helical" evidence="12">
    <location>
        <begin position="233"/>
        <end position="253"/>
    </location>
</feature>
<evidence type="ECO:0000313" key="13">
    <source>
        <dbReference type="EMBL" id="MBE9610496.1"/>
    </source>
</evidence>
<evidence type="ECO:0000256" key="4">
    <source>
        <dbReference type="ARBA" id="ARBA00022723"/>
    </source>
</evidence>
<dbReference type="GO" id="GO:0006784">
    <property type="term" value="P:heme A biosynthetic process"/>
    <property type="evidence" value="ECO:0007669"/>
    <property type="project" value="InterPro"/>
</dbReference>
<evidence type="ECO:0000256" key="1">
    <source>
        <dbReference type="ARBA" id="ARBA00004141"/>
    </source>
</evidence>
<comment type="caution">
    <text evidence="13">The sequence shown here is derived from an EMBL/GenBank/DDBJ whole genome shotgun (WGS) entry which is preliminary data.</text>
</comment>
<keyword evidence="4" id="KW-0479">Metal-binding</keyword>
<evidence type="ECO:0000256" key="5">
    <source>
        <dbReference type="ARBA" id="ARBA00022989"/>
    </source>
</evidence>
<accession>A0A8J7K2H9</accession>
<keyword evidence="6" id="KW-0560">Oxidoreductase</keyword>
<evidence type="ECO:0000256" key="9">
    <source>
        <dbReference type="ARBA" id="ARBA00023136"/>
    </source>
</evidence>
<keyword evidence="3 12" id="KW-0812">Transmembrane</keyword>
<evidence type="ECO:0000256" key="2">
    <source>
        <dbReference type="ARBA" id="ARBA00022475"/>
    </source>
</evidence>
<keyword evidence="7" id="KW-0408">Iron</keyword>
<feature type="transmembrane region" description="Helical" evidence="12">
    <location>
        <begin position="98"/>
        <end position="116"/>
    </location>
</feature>
<evidence type="ECO:0000256" key="11">
    <source>
        <dbReference type="ARBA" id="ARBA00023444"/>
    </source>
</evidence>
<evidence type="ECO:0000256" key="10">
    <source>
        <dbReference type="ARBA" id="ARBA00023157"/>
    </source>
</evidence>
<dbReference type="InterPro" id="IPR050450">
    <property type="entry name" value="COX15/CtaA_HemeA_synthase"/>
</dbReference>
<keyword evidence="8" id="KW-0350">Heme biosynthesis</keyword>
<organism evidence="13 14">
    <name type="scientific">Chitinilyticum piscinae</name>
    <dbReference type="NCBI Taxonomy" id="2866724"/>
    <lineage>
        <taxon>Bacteria</taxon>
        <taxon>Pseudomonadati</taxon>
        <taxon>Pseudomonadota</taxon>
        <taxon>Betaproteobacteria</taxon>
        <taxon>Neisseriales</taxon>
        <taxon>Chitinibacteraceae</taxon>
        <taxon>Chitinilyticum</taxon>
    </lineage>
</organism>
<proteinExistence type="predicted"/>
<dbReference type="InterPro" id="IPR003780">
    <property type="entry name" value="COX15/CtaA_fam"/>
</dbReference>
<keyword evidence="10" id="KW-1015">Disulfide bond</keyword>
<comment type="subcellular location">
    <subcellularLocation>
        <location evidence="1">Membrane</location>
        <topology evidence="1">Multi-pass membrane protein</topology>
    </subcellularLocation>
</comment>
<protein>
    <submittedName>
        <fullName evidence="13">COX15/CtaA family protein</fullName>
    </submittedName>
</protein>
<dbReference type="EMBL" id="JADFUA010000010">
    <property type="protein sequence ID" value="MBE9610496.1"/>
    <property type="molecule type" value="Genomic_DNA"/>
</dbReference>
<gene>
    <name evidence="13" type="ORF">INR99_14235</name>
</gene>
<keyword evidence="5 12" id="KW-1133">Transmembrane helix</keyword>
<feature type="transmembrane region" description="Helical" evidence="12">
    <location>
        <begin position="260"/>
        <end position="281"/>
    </location>
</feature>
<reference evidence="13 14" key="1">
    <citation type="submission" date="2020-10" db="EMBL/GenBank/DDBJ databases">
        <title>The genome sequence of Chitinilyticum litopenaei 4Y14.</title>
        <authorList>
            <person name="Liu Y."/>
        </authorList>
    </citation>
    <scope>NUCLEOTIDE SEQUENCE [LARGE SCALE GENOMIC DNA]</scope>
    <source>
        <strain evidence="13 14">4Y14</strain>
    </source>
</reference>
<evidence type="ECO:0000256" key="8">
    <source>
        <dbReference type="ARBA" id="ARBA00023133"/>
    </source>
</evidence>
<dbReference type="RefSeq" id="WP_194117044.1">
    <property type="nucleotide sequence ID" value="NZ_JADFUA010000010.1"/>
</dbReference>
<dbReference type="GO" id="GO:0016491">
    <property type="term" value="F:oxidoreductase activity"/>
    <property type="evidence" value="ECO:0007669"/>
    <property type="project" value="UniProtKB-KW"/>
</dbReference>
<feature type="transmembrane region" description="Helical" evidence="12">
    <location>
        <begin position="71"/>
        <end position="91"/>
    </location>
</feature>
<dbReference type="GO" id="GO:0016020">
    <property type="term" value="C:membrane"/>
    <property type="evidence" value="ECO:0007669"/>
    <property type="project" value="UniProtKB-SubCell"/>
</dbReference>
<feature type="transmembrane region" description="Helical" evidence="12">
    <location>
        <begin position="122"/>
        <end position="146"/>
    </location>
</feature>
<evidence type="ECO:0000313" key="14">
    <source>
        <dbReference type="Proteomes" id="UP000604481"/>
    </source>
</evidence>
<comment type="pathway">
    <text evidence="11">Porphyrin-containing compound metabolism.</text>
</comment>
<feature type="transmembrane region" description="Helical" evidence="12">
    <location>
        <begin position="287"/>
        <end position="307"/>
    </location>
</feature>
<name>A0A8J7K2H9_9NEIS</name>
<keyword evidence="9 12" id="KW-0472">Membrane</keyword>